<feature type="transmembrane region" description="Helical" evidence="7">
    <location>
        <begin position="168"/>
        <end position="186"/>
    </location>
</feature>
<feature type="transmembrane region" description="Helical" evidence="7">
    <location>
        <begin position="16"/>
        <end position="39"/>
    </location>
</feature>
<evidence type="ECO:0000256" key="4">
    <source>
        <dbReference type="ARBA" id="ARBA00023136"/>
    </source>
</evidence>
<feature type="transmembrane region" description="Helical" evidence="7">
    <location>
        <begin position="51"/>
        <end position="76"/>
    </location>
</feature>
<feature type="compositionally biased region" description="Basic and acidic residues" evidence="6">
    <location>
        <begin position="305"/>
        <end position="317"/>
    </location>
</feature>
<reference evidence="10" key="4">
    <citation type="journal article" date="2015" name="G3 (Bethesda)">
        <title>Genome sequences of three phytopathogenic species of the Magnaporthaceae family of fungi.</title>
        <authorList>
            <person name="Okagaki L.H."/>
            <person name="Nunes C.C."/>
            <person name="Sailsbery J."/>
            <person name="Clay B."/>
            <person name="Brown D."/>
            <person name="John T."/>
            <person name="Oh Y."/>
            <person name="Young N."/>
            <person name="Fitzgerald M."/>
            <person name="Haas B.J."/>
            <person name="Zeng Q."/>
            <person name="Young S."/>
            <person name="Adiconis X."/>
            <person name="Fan L."/>
            <person name="Levin J.Z."/>
            <person name="Mitchell T.K."/>
            <person name="Okubara P.A."/>
            <person name="Farman M.L."/>
            <person name="Kohn L.M."/>
            <person name="Birren B."/>
            <person name="Ma L.-J."/>
            <person name="Dean R.A."/>
        </authorList>
    </citation>
    <scope>NUCLEOTIDE SEQUENCE</scope>
    <source>
        <strain evidence="10">R3-111a-1</strain>
    </source>
</reference>
<dbReference type="eggNOG" id="ENOG502RISN">
    <property type="taxonomic scope" value="Eukaryota"/>
</dbReference>
<dbReference type="AlphaFoldDB" id="J3P2E9"/>
<dbReference type="HOGENOM" id="CLU_522791_0_0_1"/>
<proteinExistence type="inferred from homology"/>
<feature type="domain" description="Rhodopsin" evidence="8">
    <location>
        <begin position="16"/>
        <end position="191"/>
    </location>
</feature>
<feature type="compositionally biased region" description="Low complexity" evidence="6">
    <location>
        <begin position="475"/>
        <end position="486"/>
    </location>
</feature>
<evidence type="ECO:0000313" key="11">
    <source>
        <dbReference type="Proteomes" id="UP000006039"/>
    </source>
</evidence>
<keyword evidence="4 7" id="KW-0472">Membrane</keyword>
<dbReference type="EnsemblFungi" id="EJT73841">
    <property type="protein sequence ID" value="EJT73841"/>
    <property type="gene ID" value="GGTG_07696"/>
</dbReference>
<dbReference type="Proteomes" id="UP000006039">
    <property type="component" value="Unassembled WGS sequence"/>
</dbReference>
<keyword evidence="11" id="KW-1185">Reference proteome</keyword>
<feature type="region of interest" description="Disordered" evidence="6">
    <location>
        <begin position="429"/>
        <end position="521"/>
    </location>
</feature>
<comment type="subcellular location">
    <subcellularLocation>
        <location evidence="1">Membrane</location>
        <topology evidence="1">Multi-pass membrane protein</topology>
    </subcellularLocation>
</comment>
<keyword evidence="2 7" id="KW-0812">Transmembrane</keyword>
<feature type="compositionally biased region" description="Pro residues" evidence="6">
    <location>
        <begin position="397"/>
        <end position="406"/>
    </location>
</feature>
<feature type="region of interest" description="Disordered" evidence="6">
    <location>
        <begin position="303"/>
        <end position="342"/>
    </location>
</feature>
<reference evidence="10" key="5">
    <citation type="submission" date="2018-04" db="UniProtKB">
        <authorList>
            <consortium name="EnsemblFungi"/>
        </authorList>
    </citation>
    <scope>IDENTIFICATION</scope>
    <source>
        <strain evidence="10">R3-111a-1</strain>
    </source>
</reference>
<evidence type="ECO:0000313" key="9">
    <source>
        <dbReference type="EMBL" id="EJT73841.1"/>
    </source>
</evidence>
<dbReference type="GO" id="GO:0016020">
    <property type="term" value="C:membrane"/>
    <property type="evidence" value="ECO:0007669"/>
    <property type="project" value="UniProtKB-SubCell"/>
</dbReference>
<dbReference type="PANTHER" id="PTHR33048">
    <property type="entry name" value="PTH11-LIKE INTEGRAL MEMBRANE PROTEIN (AFU_ORTHOLOGUE AFUA_5G11245)"/>
    <property type="match status" value="1"/>
</dbReference>
<dbReference type="PANTHER" id="PTHR33048:SF47">
    <property type="entry name" value="INTEGRAL MEMBRANE PROTEIN-RELATED"/>
    <property type="match status" value="1"/>
</dbReference>
<dbReference type="STRING" id="644352.J3P2E9"/>
<gene>
    <name evidence="10" type="primary">20348154</name>
    <name evidence="9" type="ORF">GGTG_07696</name>
</gene>
<dbReference type="GeneID" id="20348154"/>
<dbReference type="InterPro" id="IPR049326">
    <property type="entry name" value="Rhodopsin_dom_fungi"/>
</dbReference>
<dbReference type="InterPro" id="IPR052337">
    <property type="entry name" value="SAT4-like"/>
</dbReference>
<accession>J3P2E9</accession>
<evidence type="ECO:0000259" key="8">
    <source>
        <dbReference type="Pfam" id="PF20684"/>
    </source>
</evidence>
<feature type="region of interest" description="Disordered" evidence="6">
    <location>
        <begin position="379"/>
        <end position="410"/>
    </location>
</feature>
<dbReference type="EMBL" id="GL385398">
    <property type="protein sequence ID" value="EJT73841.1"/>
    <property type="molecule type" value="Genomic_DNA"/>
</dbReference>
<organism evidence="9">
    <name type="scientific">Gaeumannomyces tritici (strain R3-111a-1)</name>
    <name type="common">Wheat and barley take-all root rot fungus</name>
    <name type="synonym">Gaeumannomyces graminis var. tritici</name>
    <dbReference type="NCBI Taxonomy" id="644352"/>
    <lineage>
        <taxon>Eukaryota</taxon>
        <taxon>Fungi</taxon>
        <taxon>Dikarya</taxon>
        <taxon>Ascomycota</taxon>
        <taxon>Pezizomycotina</taxon>
        <taxon>Sordariomycetes</taxon>
        <taxon>Sordariomycetidae</taxon>
        <taxon>Magnaporthales</taxon>
        <taxon>Magnaporthaceae</taxon>
        <taxon>Gaeumannomyces</taxon>
    </lineage>
</organism>
<protein>
    <recommendedName>
        <fullName evidence="8">Rhodopsin domain-containing protein</fullName>
    </recommendedName>
</protein>
<evidence type="ECO:0000256" key="3">
    <source>
        <dbReference type="ARBA" id="ARBA00022989"/>
    </source>
</evidence>
<dbReference type="OrthoDB" id="5228750at2759"/>
<feature type="transmembrane region" description="Helical" evidence="7">
    <location>
        <begin position="96"/>
        <end position="118"/>
    </location>
</feature>
<evidence type="ECO:0000256" key="5">
    <source>
        <dbReference type="ARBA" id="ARBA00038359"/>
    </source>
</evidence>
<evidence type="ECO:0000313" key="10">
    <source>
        <dbReference type="EnsemblFungi" id="EJT73841"/>
    </source>
</evidence>
<name>J3P2E9_GAET3</name>
<reference evidence="11" key="1">
    <citation type="submission" date="2010-07" db="EMBL/GenBank/DDBJ databases">
        <title>The genome sequence of Gaeumannomyces graminis var. tritici strain R3-111a-1.</title>
        <authorList>
            <consortium name="The Broad Institute Genome Sequencing Platform"/>
            <person name="Ma L.-J."/>
            <person name="Dead R."/>
            <person name="Young S."/>
            <person name="Zeng Q."/>
            <person name="Koehrsen M."/>
            <person name="Alvarado L."/>
            <person name="Berlin A."/>
            <person name="Chapman S.B."/>
            <person name="Chen Z."/>
            <person name="Freedman E."/>
            <person name="Gellesch M."/>
            <person name="Goldberg J."/>
            <person name="Griggs A."/>
            <person name="Gujja S."/>
            <person name="Heilman E.R."/>
            <person name="Heiman D."/>
            <person name="Hepburn T."/>
            <person name="Howarth C."/>
            <person name="Jen D."/>
            <person name="Larson L."/>
            <person name="Mehta T."/>
            <person name="Neiman D."/>
            <person name="Pearson M."/>
            <person name="Roberts A."/>
            <person name="Saif S."/>
            <person name="Shea T."/>
            <person name="Shenoy N."/>
            <person name="Sisk P."/>
            <person name="Stolte C."/>
            <person name="Sykes S."/>
            <person name="Walk T."/>
            <person name="White J."/>
            <person name="Yandava C."/>
            <person name="Haas B."/>
            <person name="Nusbaum C."/>
            <person name="Birren B."/>
        </authorList>
    </citation>
    <scope>NUCLEOTIDE SEQUENCE [LARGE SCALE GENOMIC DNA]</scope>
    <source>
        <strain evidence="11">R3-111a-1</strain>
    </source>
</reference>
<keyword evidence="3 7" id="KW-1133">Transmembrane helix</keyword>
<evidence type="ECO:0000256" key="6">
    <source>
        <dbReference type="SAM" id="MobiDB-lite"/>
    </source>
</evidence>
<evidence type="ECO:0000256" key="1">
    <source>
        <dbReference type="ARBA" id="ARBA00004141"/>
    </source>
</evidence>
<comment type="similarity">
    <text evidence="5">Belongs to the SAT4 family.</text>
</comment>
<evidence type="ECO:0000256" key="7">
    <source>
        <dbReference type="SAM" id="Phobius"/>
    </source>
</evidence>
<sequence length="521" mass="57952">MCFRTRAKSLTDDSQAYYVATVFYYLGLFTAKVTFLFRYQKLLASTWGQNRWFLVTSAFIGVTSFAEFIVNLFACVPLEGFWDTAVDARCIPEQPYRYFFVGIDAIGALFILLLPALFLHTMSVGRPEAVVVAIVYALGLFVVILQFVRIRYVDLGVNFTWVNADRAALMMAELSVALLCSCALLLHPLAERLMPRWFCALEFDRWDGGNNAGMGYSYGPGPTGDALRTPEAPVFDSRILGFHTGRQQRQQRRWSISPFGYDHTAALYPRSSSGFSPFLADNSTVRSLDNGPKILMQKMLNHTPRSHDNLPLRRPPAEHTQAQQRQRQPRWVDDSGDASDDVMGLQSARRGLRHTSFGARRGTASEGNLRTFFAAAPADNGDEQQARASGSRQPQPQRFPAPPPLFAQPEPVRPSGVVVPPPPWMMAGRWGSQAPAGEPLGPPIRSSSLRRRVGNNAYRGTSMPGDWDGGSAHPQWQQGHKQQQGQVPSARAFQPPRPVSAEPFSELRRSATYHASSFPGR</sequence>
<evidence type="ECO:0000256" key="2">
    <source>
        <dbReference type="ARBA" id="ARBA00022692"/>
    </source>
</evidence>
<reference evidence="9" key="2">
    <citation type="submission" date="2010-07" db="EMBL/GenBank/DDBJ databases">
        <authorList>
            <consortium name="The Broad Institute Genome Sequencing Platform"/>
            <consortium name="Broad Institute Genome Sequencing Center for Infectious Disease"/>
            <person name="Ma L.-J."/>
            <person name="Dead R."/>
            <person name="Young S."/>
            <person name="Zeng Q."/>
            <person name="Koehrsen M."/>
            <person name="Alvarado L."/>
            <person name="Berlin A."/>
            <person name="Chapman S.B."/>
            <person name="Chen Z."/>
            <person name="Freedman E."/>
            <person name="Gellesch M."/>
            <person name="Goldberg J."/>
            <person name="Griggs A."/>
            <person name="Gujja S."/>
            <person name="Heilman E.R."/>
            <person name="Heiman D."/>
            <person name="Hepburn T."/>
            <person name="Howarth C."/>
            <person name="Jen D."/>
            <person name="Larson L."/>
            <person name="Mehta T."/>
            <person name="Neiman D."/>
            <person name="Pearson M."/>
            <person name="Roberts A."/>
            <person name="Saif S."/>
            <person name="Shea T."/>
            <person name="Shenoy N."/>
            <person name="Sisk P."/>
            <person name="Stolte C."/>
            <person name="Sykes S."/>
            <person name="Walk T."/>
            <person name="White J."/>
            <person name="Yandava C."/>
            <person name="Haas B."/>
            <person name="Nusbaum C."/>
            <person name="Birren B."/>
        </authorList>
    </citation>
    <scope>NUCLEOTIDE SEQUENCE</scope>
    <source>
        <strain evidence="9">R3-111a-1</strain>
    </source>
</reference>
<feature type="transmembrane region" description="Helical" evidence="7">
    <location>
        <begin position="130"/>
        <end position="148"/>
    </location>
</feature>
<dbReference type="Pfam" id="PF20684">
    <property type="entry name" value="Fung_rhodopsin"/>
    <property type="match status" value="1"/>
</dbReference>
<dbReference type="RefSeq" id="XP_009223785.1">
    <property type="nucleotide sequence ID" value="XM_009225521.1"/>
</dbReference>
<reference evidence="9" key="3">
    <citation type="submission" date="2010-09" db="EMBL/GenBank/DDBJ databases">
        <title>Annotation of Gaeumannomyces graminis var. tritici R3-111a-1.</title>
        <authorList>
            <consortium name="The Broad Institute Genome Sequencing Platform"/>
            <person name="Ma L.-J."/>
            <person name="Dead R."/>
            <person name="Young S.K."/>
            <person name="Zeng Q."/>
            <person name="Gargeya S."/>
            <person name="Fitzgerald M."/>
            <person name="Haas B."/>
            <person name="Abouelleil A."/>
            <person name="Alvarado L."/>
            <person name="Arachchi H.M."/>
            <person name="Berlin A."/>
            <person name="Brown A."/>
            <person name="Chapman S.B."/>
            <person name="Chen Z."/>
            <person name="Dunbar C."/>
            <person name="Freedman E."/>
            <person name="Gearin G."/>
            <person name="Gellesch M."/>
            <person name="Goldberg J."/>
            <person name="Griggs A."/>
            <person name="Gujja S."/>
            <person name="Heiman D."/>
            <person name="Howarth C."/>
            <person name="Larson L."/>
            <person name="Lui A."/>
            <person name="MacDonald P.J.P."/>
            <person name="Mehta T."/>
            <person name="Montmayeur A."/>
            <person name="Murphy C."/>
            <person name="Neiman D."/>
            <person name="Pearson M."/>
            <person name="Priest M."/>
            <person name="Roberts A."/>
            <person name="Saif S."/>
            <person name="Shea T."/>
            <person name="Shenoy N."/>
            <person name="Sisk P."/>
            <person name="Stolte C."/>
            <person name="Sykes S."/>
            <person name="Yandava C."/>
            <person name="Wortman J."/>
            <person name="Nusbaum C."/>
            <person name="Birren B."/>
        </authorList>
    </citation>
    <scope>NUCLEOTIDE SEQUENCE</scope>
    <source>
        <strain evidence="9">R3-111a-1</strain>
    </source>
</reference>
<dbReference type="VEuPathDB" id="FungiDB:GGTG_07696"/>